<dbReference type="Pfam" id="PF02771">
    <property type="entry name" value="Acyl-CoA_dh_N"/>
    <property type="match status" value="1"/>
</dbReference>
<dbReference type="OrthoDB" id="434771at2759"/>
<sequence>MARLLCRVPCEGAHHQIVGCILVWSESLTFTVQFFTTLLSDLTAEQQQLRNIVRKFAAEEITPVAAEYDKTMEFPSDVIKKAHACGLLNSSIPEIYGMSFLFCIP</sequence>
<evidence type="ECO:0000313" key="2">
    <source>
        <dbReference type="EMBL" id="ETN84107.1"/>
    </source>
</evidence>
<dbReference type="InterPro" id="IPR009100">
    <property type="entry name" value="AcylCoA_DH/oxidase_NM_dom_sf"/>
</dbReference>
<protein>
    <recommendedName>
        <fullName evidence="1">Acyl-CoA dehydrogenase/oxidase N-terminal domain-containing protein</fullName>
    </recommendedName>
</protein>
<dbReference type="STRING" id="51031.W2TSS9"/>
<dbReference type="AlphaFoldDB" id="W2TSS9"/>
<dbReference type="Gene3D" id="1.10.540.10">
    <property type="entry name" value="Acyl-CoA dehydrogenase/oxidase, N-terminal domain"/>
    <property type="match status" value="1"/>
</dbReference>
<keyword evidence="3" id="KW-1185">Reference proteome</keyword>
<dbReference type="InterPro" id="IPR013786">
    <property type="entry name" value="AcylCoA_DH/ox_N"/>
</dbReference>
<dbReference type="Proteomes" id="UP000053676">
    <property type="component" value="Unassembled WGS sequence"/>
</dbReference>
<dbReference type="EMBL" id="KI658023">
    <property type="protein sequence ID" value="ETN84107.1"/>
    <property type="molecule type" value="Genomic_DNA"/>
</dbReference>
<evidence type="ECO:0000259" key="1">
    <source>
        <dbReference type="Pfam" id="PF02771"/>
    </source>
</evidence>
<dbReference type="KEGG" id="nai:NECAME_07055"/>
<accession>W2TSS9</accession>
<organism evidence="2 3">
    <name type="scientific">Necator americanus</name>
    <name type="common">Human hookworm</name>
    <dbReference type="NCBI Taxonomy" id="51031"/>
    <lineage>
        <taxon>Eukaryota</taxon>
        <taxon>Metazoa</taxon>
        <taxon>Ecdysozoa</taxon>
        <taxon>Nematoda</taxon>
        <taxon>Chromadorea</taxon>
        <taxon>Rhabditida</taxon>
        <taxon>Rhabditina</taxon>
        <taxon>Rhabditomorpha</taxon>
        <taxon>Strongyloidea</taxon>
        <taxon>Ancylostomatidae</taxon>
        <taxon>Bunostominae</taxon>
        <taxon>Necator</taxon>
    </lineage>
</organism>
<dbReference type="SUPFAM" id="SSF56645">
    <property type="entry name" value="Acyl-CoA dehydrogenase NM domain-like"/>
    <property type="match status" value="1"/>
</dbReference>
<feature type="domain" description="Acyl-CoA dehydrogenase/oxidase N-terminal" evidence="1">
    <location>
        <begin position="43"/>
        <end position="97"/>
    </location>
</feature>
<proteinExistence type="predicted"/>
<dbReference type="GO" id="GO:0050660">
    <property type="term" value="F:flavin adenine dinucleotide binding"/>
    <property type="evidence" value="ECO:0007669"/>
    <property type="project" value="InterPro"/>
</dbReference>
<evidence type="ECO:0000313" key="3">
    <source>
        <dbReference type="Proteomes" id="UP000053676"/>
    </source>
</evidence>
<dbReference type="InterPro" id="IPR037069">
    <property type="entry name" value="AcylCoA_DH/ox_N_sf"/>
</dbReference>
<reference evidence="3" key="1">
    <citation type="journal article" date="2014" name="Nat. Genet.">
        <title>Genome of the human hookworm Necator americanus.</title>
        <authorList>
            <person name="Tang Y.T."/>
            <person name="Gao X."/>
            <person name="Rosa B.A."/>
            <person name="Abubucker S."/>
            <person name="Hallsworth-Pepin K."/>
            <person name="Martin J."/>
            <person name="Tyagi R."/>
            <person name="Heizer E."/>
            <person name="Zhang X."/>
            <person name="Bhonagiri-Palsikar V."/>
            <person name="Minx P."/>
            <person name="Warren W.C."/>
            <person name="Wang Q."/>
            <person name="Zhan B."/>
            <person name="Hotez P.J."/>
            <person name="Sternberg P.W."/>
            <person name="Dougall A."/>
            <person name="Gaze S.T."/>
            <person name="Mulvenna J."/>
            <person name="Sotillo J."/>
            <person name="Ranganathan S."/>
            <person name="Rabelo E.M."/>
            <person name="Wilson R.K."/>
            <person name="Felgner P.L."/>
            <person name="Bethony J."/>
            <person name="Hawdon J.M."/>
            <person name="Gasser R.B."/>
            <person name="Loukas A."/>
            <person name="Mitreva M."/>
        </authorList>
    </citation>
    <scope>NUCLEOTIDE SEQUENCE [LARGE SCALE GENOMIC DNA]</scope>
</reference>
<gene>
    <name evidence="2" type="ORF">NECAME_07055</name>
</gene>
<dbReference type="GO" id="GO:0016627">
    <property type="term" value="F:oxidoreductase activity, acting on the CH-CH group of donors"/>
    <property type="evidence" value="ECO:0007669"/>
    <property type="project" value="InterPro"/>
</dbReference>
<name>W2TSS9_NECAM</name>